<dbReference type="SUPFAM" id="SSF55729">
    <property type="entry name" value="Acyl-CoA N-acyltransferases (Nat)"/>
    <property type="match status" value="1"/>
</dbReference>
<evidence type="ECO:0000313" key="1">
    <source>
        <dbReference type="EMBL" id="QHU31839.1"/>
    </source>
</evidence>
<dbReference type="InterPro" id="IPR016181">
    <property type="entry name" value="Acyl_CoA_acyltransferase"/>
</dbReference>
<protein>
    <submittedName>
        <fullName evidence="1">Uncharacterized protein</fullName>
    </submittedName>
</protein>
<dbReference type="AlphaFoldDB" id="A0A6C0LLP8"/>
<organism evidence="1">
    <name type="scientific">viral metagenome</name>
    <dbReference type="NCBI Taxonomy" id="1070528"/>
    <lineage>
        <taxon>unclassified sequences</taxon>
        <taxon>metagenomes</taxon>
        <taxon>organismal metagenomes</taxon>
    </lineage>
</organism>
<name>A0A6C0LLP8_9ZZZZ</name>
<accession>A0A6C0LLP8</accession>
<proteinExistence type="predicted"/>
<sequence length="373" mass="41581">MPFWSKTVAAPRWIDTWFTDRTQRTFLRLKPPAEPKTPEGPVGTQGGLSSPVRLTIDDVGALAAFWTASYGGDDWYMDAQPAWVSAYLKDPSVVVLGSFDTTGKLVATIVSAPFSGGNTEMSTGAMLHYGAMRVIEGLCIAKSWRSRGVAGYMIGMMDCWTSAKLPVVHLWARETATTPFFSTALRTDTYAMAETNKLVGSISCEKMDWLQFSGMWQMSFRSWMMNEGEGKPPAQIVSTKPINRSNHIDVWITKKRPDLEAELRKVVVVANTRRRSIPGDERIFEVIWCGYLVGSKLKPNTGTRGFRYVLESIGSGYKDSLLFASSGYLGGEARPSWTAPWRYGKSGVHSWHIYNYMPPVFGSCEIMAIRDEI</sequence>
<reference evidence="1" key="1">
    <citation type="journal article" date="2020" name="Nature">
        <title>Giant virus diversity and host interactions through global metagenomics.</title>
        <authorList>
            <person name="Schulz F."/>
            <person name="Roux S."/>
            <person name="Paez-Espino D."/>
            <person name="Jungbluth S."/>
            <person name="Walsh D.A."/>
            <person name="Denef V.J."/>
            <person name="McMahon K.D."/>
            <person name="Konstantinidis K.T."/>
            <person name="Eloe-Fadrosh E.A."/>
            <person name="Kyrpides N.C."/>
            <person name="Woyke T."/>
        </authorList>
    </citation>
    <scope>NUCLEOTIDE SEQUENCE</scope>
    <source>
        <strain evidence="1">GVMAG-M-3300027963-41</strain>
    </source>
</reference>
<dbReference type="EMBL" id="MN740533">
    <property type="protein sequence ID" value="QHU31839.1"/>
    <property type="molecule type" value="Genomic_DNA"/>
</dbReference>